<protein>
    <recommendedName>
        <fullName evidence="3">Secretion system C-terminal sorting domain-containing protein</fullName>
    </recommendedName>
</protein>
<evidence type="ECO:0000256" key="2">
    <source>
        <dbReference type="SAM" id="SignalP"/>
    </source>
</evidence>
<proteinExistence type="predicted"/>
<evidence type="ECO:0000259" key="3">
    <source>
        <dbReference type="Pfam" id="PF18962"/>
    </source>
</evidence>
<comment type="caution">
    <text evidence="4">The sequence shown here is derived from an EMBL/GenBank/DDBJ whole genome shotgun (WGS) entry which is preliminary data.</text>
</comment>
<feature type="domain" description="Secretion system C-terminal sorting" evidence="3">
    <location>
        <begin position="409"/>
        <end position="470"/>
    </location>
</feature>
<dbReference type="Gene3D" id="2.80.10.50">
    <property type="match status" value="1"/>
</dbReference>
<keyword evidence="5" id="KW-1185">Reference proteome</keyword>
<dbReference type="NCBIfam" id="TIGR04183">
    <property type="entry name" value="Por_Secre_tail"/>
    <property type="match status" value="1"/>
</dbReference>
<dbReference type="Proteomes" id="UP000028703">
    <property type="component" value="Unassembled WGS sequence"/>
</dbReference>
<evidence type="ECO:0000313" key="5">
    <source>
        <dbReference type="Proteomes" id="UP000028703"/>
    </source>
</evidence>
<evidence type="ECO:0000313" key="4">
    <source>
        <dbReference type="EMBL" id="KFF01870.1"/>
    </source>
</evidence>
<dbReference type="STRING" id="421531.IX38_15345"/>
<feature type="chain" id="PRO_5001800737" description="Secretion system C-terminal sorting domain-containing protein" evidence="2">
    <location>
        <begin position="19"/>
        <end position="474"/>
    </location>
</feature>
<dbReference type="EMBL" id="JPRO01000014">
    <property type="protein sequence ID" value="KFF01870.1"/>
    <property type="molecule type" value="Genomic_DNA"/>
</dbReference>
<dbReference type="InterPro" id="IPR026444">
    <property type="entry name" value="Secre_tail"/>
</dbReference>
<organism evidence="4 5">
    <name type="scientific">Chryseobacterium luteum</name>
    <dbReference type="NCBI Taxonomy" id="421531"/>
    <lineage>
        <taxon>Bacteria</taxon>
        <taxon>Pseudomonadati</taxon>
        <taxon>Bacteroidota</taxon>
        <taxon>Flavobacteriia</taxon>
        <taxon>Flavobacteriales</taxon>
        <taxon>Weeksellaceae</taxon>
        <taxon>Chryseobacterium group</taxon>
        <taxon>Chryseobacterium</taxon>
    </lineage>
</organism>
<gene>
    <name evidence="4" type="ORF">IX38_15345</name>
</gene>
<dbReference type="AlphaFoldDB" id="A0A085ZBQ6"/>
<name>A0A085ZBQ6_9FLAO</name>
<evidence type="ECO:0000256" key="1">
    <source>
        <dbReference type="ARBA" id="ARBA00022729"/>
    </source>
</evidence>
<dbReference type="Pfam" id="PF18962">
    <property type="entry name" value="Por_Secre_tail"/>
    <property type="match status" value="1"/>
</dbReference>
<dbReference type="eggNOG" id="ENOG502ZW1I">
    <property type="taxonomic scope" value="Bacteria"/>
</dbReference>
<feature type="signal peptide" evidence="2">
    <location>
        <begin position="1"/>
        <end position="18"/>
    </location>
</feature>
<accession>A0A085ZBQ6</accession>
<reference evidence="4 5" key="1">
    <citation type="submission" date="2014-07" db="EMBL/GenBank/DDBJ databases">
        <title>Genome of Chryseobacterium luteum DSM 18605.</title>
        <authorList>
            <person name="Stropko S.J."/>
            <person name="Pipes S.E."/>
            <person name="Newman J.D."/>
        </authorList>
    </citation>
    <scope>NUCLEOTIDE SEQUENCE [LARGE SCALE GENOMIC DNA]</scope>
    <source>
        <strain evidence="4 5">DSM 18605</strain>
    </source>
</reference>
<sequence>MKKIITAILACNLAYSYAQINLTPDSNFGNNGTVDLGPNLSRILSYRFLNDKIMIQNYDLTNPNLTYSRISMLNNDGSLYTNFGAGGSFLLPTSYNGNNDADFVHHLNSSYILMISGRKYLYNGSLDQTYGNNGQTQVYPEEIYRKVLPNGKLLIRTINDFYQYTSTGNLDTTFGNNGSVSTNNLLTNYNYPIFNYQDNFVPLSSGNSVLEYDSNYGRLRKMNYVSGNYDASFSVDGNAQYTNGTSGTIMKFHVLSDHSLINYLFDSNNPNSKFLTKTLSTGMLDSALGNNGKIDLPGNVNGVSLLYNQDFAVVNETNYIVPVFDDSYPKKMYLANFNNNGLSTINSQNLLDTGITTAMVNPDDKVFISVKNGYLYLFVNPTIIKRYLISENVLSANETKADAQLSFANPFKNELNLITDVRIKSVEMYDESGRMVLKKNTKKNIDTSDLEKGIYFIKVTTESNQVISKKGIKN</sequence>
<keyword evidence="1 2" id="KW-0732">Signal</keyword>
<dbReference type="RefSeq" id="WP_034706185.1">
    <property type="nucleotide sequence ID" value="NZ_JPRO01000014.1"/>
</dbReference>
<dbReference type="OrthoDB" id="1238446at2"/>